<evidence type="ECO:0000256" key="24">
    <source>
        <dbReference type="ARBA" id="ARBA00025834"/>
    </source>
</evidence>
<comment type="cofactor">
    <cofactor evidence="1">
        <name>heme</name>
        <dbReference type="ChEBI" id="CHEBI:30413"/>
    </cofactor>
</comment>
<dbReference type="InterPro" id="IPR009056">
    <property type="entry name" value="Cyt_c-like_dom"/>
</dbReference>
<evidence type="ECO:0000256" key="27">
    <source>
        <dbReference type="PROSITE-ProRule" id="PRU00433"/>
    </source>
</evidence>
<evidence type="ECO:0000256" key="10">
    <source>
        <dbReference type="ARBA" id="ARBA00022538"/>
    </source>
</evidence>
<keyword evidence="14 27" id="KW-0479">Metal-binding</keyword>
<dbReference type="Proteomes" id="UP000824890">
    <property type="component" value="Unassembled WGS sequence"/>
</dbReference>
<keyword evidence="20 27" id="KW-0408">Iron</keyword>
<evidence type="ECO:0000256" key="7">
    <source>
        <dbReference type="ARBA" id="ARBA00022449"/>
    </source>
</evidence>
<dbReference type="Gene3D" id="2.40.50.100">
    <property type="match status" value="1"/>
</dbReference>
<evidence type="ECO:0000256" key="15">
    <source>
        <dbReference type="ARBA" id="ARBA00022729"/>
    </source>
</evidence>
<keyword evidence="22" id="KW-0793">Thylakoid</keyword>
<evidence type="ECO:0000256" key="23">
    <source>
        <dbReference type="ARBA" id="ARBA00023136"/>
    </source>
</evidence>
<dbReference type="Pfam" id="PF16639">
    <property type="entry name" value="Apocytochr_F_N"/>
    <property type="match status" value="1"/>
</dbReference>
<feature type="non-terminal residue" evidence="29">
    <location>
        <position position="1"/>
    </location>
</feature>
<evidence type="ECO:0000256" key="8">
    <source>
        <dbReference type="ARBA" id="ARBA00022528"/>
    </source>
</evidence>
<evidence type="ECO:0000256" key="12">
    <source>
        <dbReference type="ARBA" id="ARBA00022640"/>
    </source>
</evidence>
<evidence type="ECO:0000256" key="1">
    <source>
        <dbReference type="ARBA" id="ARBA00001971"/>
    </source>
</evidence>
<evidence type="ECO:0000256" key="16">
    <source>
        <dbReference type="ARBA" id="ARBA00022781"/>
    </source>
</evidence>
<dbReference type="PANTHER" id="PTHR33288:SF10">
    <property type="entry name" value="CYTOCHROME F"/>
    <property type="match status" value="1"/>
</dbReference>
<evidence type="ECO:0000256" key="2">
    <source>
        <dbReference type="ARBA" id="ARBA00003068"/>
    </source>
</evidence>
<dbReference type="Gene3D" id="1.20.5.700">
    <property type="entry name" value="Single helix bin"/>
    <property type="match status" value="1"/>
</dbReference>
<protein>
    <recommendedName>
        <fullName evidence="5">Cytochrome f</fullName>
    </recommendedName>
</protein>
<keyword evidence="9" id="KW-0602">Photosynthesis</keyword>
<keyword evidence="10" id="KW-0633">Potassium transport</keyword>
<comment type="similarity">
    <text evidence="4">Belongs to the cytochrome f family.</text>
</comment>
<comment type="caution">
    <text evidence="29">The sequence shown here is derived from an EMBL/GenBank/DDBJ whole genome shotgun (WGS) entry which is preliminary data.</text>
</comment>
<keyword evidence="16" id="KW-0375">Hydrogen ion transport</keyword>
<dbReference type="SUPFAM" id="SSF103431">
    <property type="entry name" value="Cytochrome f subunit of the cytochrome b6f complex, transmembrane anchor"/>
    <property type="match status" value="1"/>
</dbReference>
<dbReference type="InterPro" id="IPR004282">
    <property type="entry name" value="CemA"/>
</dbReference>
<dbReference type="PROSITE" id="PS51010">
    <property type="entry name" value="CYTF"/>
    <property type="match status" value="1"/>
</dbReference>
<evidence type="ECO:0000256" key="14">
    <source>
        <dbReference type="ARBA" id="ARBA00022723"/>
    </source>
</evidence>
<evidence type="ECO:0000256" key="3">
    <source>
        <dbReference type="ARBA" id="ARBA00004141"/>
    </source>
</evidence>
<keyword evidence="15" id="KW-0732">Signal</keyword>
<dbReference type="SUPFAM" id="SSF51246">
    <property type="entry name" value="Rudiment single hybrid motif"/>
    <property type="match status" value="1"/>
</dbReference>
<dbReference type="InterPro" id="IPR011054">
    <property type="entry name" value="Rudment_hybrid_motif"/>
</dbReference>
<dbReference type="Gene3D" id="2.60.40.830">
    <property type="entry name" value="Cytochrome f large domain"/>
    <property type="match status" value="1"/>
</dbReference>
<evidence type="ECO:0000256" key="13">
    <source>
        <dbReference type="ARBA" id="ARBA00022692"/>
    </source>
</evidence>
<sequence>FLPWLISLCCNKSLKTWITNWWNTRQCETFLNDIQEKSVLEKFIQLEELFQLDEMIKEYPETDLQQFRLGIHKETIQFIKIHNEYRIHTILHFSTNLISFVILSGYSFWVIQLKLFDSLLTDLCIGFHSPHGWELMIGYIYKDFGFAHYEQIYLEEITRSISVSLMIYIITWASISSAYPIFAQQNYENPREATGRIVCANCHLASKPVDIEVPQAVLPDTVFEAVVKIPYDMQLKQVLANGKKGALNVGAVLILPEGPPDRISPEMKEKIGNLFSELSPKKKNILVIGPVPGQKYSEITFPILAPDPATNKDVHFLKYPIYVGGNRGRGQIYPDGSKSNNTVYNATAGGIISKILRKEKGGYEITIVDASNERQGESIKLDQPLTSNPNVGGFGGCGNSTSRSITCPRPLFFLGSVVLAQIFLVLKKKQFEKVQLSEMNF</sequence>
<evidence type="ECO:0000256" key="9">
    <source>
        <dbReference type="ARBA" id="ARBA00022531"/>
    </source>
</evidence>
<dbReference type="Pfam" id="PF01333">
    <property type="entry name" value="Apocytochr_F_C"/>
    <property type="match status" value="1"/>
</dbReference>
<evidence type="ECO:0000313" key="30">
    <source>
        <dbReference type="Proteomes" id="UP000824890"/>
    </source>
</evidence>
<organism evidence="29 30">
    <name type="scientific">Brassica napus</name>
    <name type="common">Rape</name>
    <dbReference type="NCBI Taxonomy" id="3708"/>
    <lineage>
        <taxon>Eukaryota</taxon>
        <taxon>Viridiplantae</taxon>
        <taxon>Streptophyta</taxon>
        <taxon>Embryophyta</taxon>
        <taxon>Tracheophyta</taxon>
        <taxon>Spermatophyta</taxon>
        <taxon>Magnoliopsida</taxon>
        <taxon>eudicotyledons</taxon>
        <taxon>Gunneridae</taxon>
        <taxon>Pentapetalae</taxon>
        <taxon>rosids</taxon>
        <taxon>malvids</taxon>
        <taxon>Brassicales</taxon>
        <taxon>Brassicaceae</taxon>
        <taxon>Brassiceae</taxon>
        <taxon>Brassica</taxon>
    </lineage>
</organism>
<keyword evidence="21" id="KW-0406">Ion transport</keyword>
<dbReference type="Pfam" id="PF03040">
    <property type="entry name" value="CemA"/>
    <property type="match status" value="2"/>
</dbReference>
<keyword evidence="8" id="KW-0150">Chloroplast</keyword>
<evidence type="ECO:0000256" key="22">
    <source>
        <dbReference type="ARBA" id="ARBA00023078"/>
    </source>
</evidence>
<dbReference type="PANTHER" id="PTHR33288">
    <property type="match status" value="1"/>
</dbReference>
<evidence type="ECO:0000256" key="4">
    <source>
        <dbReference type="ARBA" id="ARBA00008923"/>
    </source>
</evidence>
<keyword evidence="13" id="KW-0812">Transmembrane</keyword>
<keyword evidence="23" id="KW-0472">Membrane</keyword>
<dbReference type="InterPro" id="IPR024094">
    <property type="entry name" value="Cyt_f_lg_dom"/>
</dbReference>
<evidence type="ECO:0000256" key="11">
    <source>
        <dbReference type="ARBA" id="ARBA00022617"/>
    </source>
</evidence>
<evidence type="ECO:0000313" key="29">
    <source>
        <dbReference type="EMBL" id="KAH0849733.1"/>
    </source>
</evidence>
<keyword evidence="18" id="KW-0249">Electron transport</keyword>
<proteinExistence type="inferred from homology"/>
<dbReference type="SUPFAM" id="SSF49441">
    <property type="entry name" value="Cytochrome f, large domain"/>
    <property type="match status" value="1"/>
</dbReference>
<accession>A0ABQ7X3Q0</accession>
<evidence type="ECO:0000256" key="20">
    <source>
        <dbReference type="ARBA" id="ARBA00023004"/>
    </source>
</evidence>
<evidence type="ECO:0000256" key="19">
    <source>
        <dbReference type="ARBA" id="ARBA00022989"/>
    </source>
</evidence>
<evidence type="ECO:0000256" key="26">
    <source>
        <dbReference type="ARBA" id="ARBA00046266"/>
    </source>
</evidence>
<keyword evidence="30" id="KW-1185">Reference proteome</keyword>
<comment type="function">
    <text evidence="2">Component of the cytochrome b6-f complex, which mediates electron transfer between photosystem II (PSII) and photosystem I (PSI), cyclic electron flow around PSI, and state transitions.</text>
</comment>
<keyword evidence="12" id="KW-0934">Plastid</keyword>
<comment type="similarity">
    <text evidence="25">Belongs to the CemA family.</text>
</comment>
<evidence type="ECO:0000256" key="6">
    <source>
        <dbReference type="ARBA" id="ARBA00022448"/>
    </source>
</evidence>
<evidence type="ECO:0000256" key="18">
    <source>
        <dbReference type="ARBA" id="ARBA00022982"/>
    </source>
</evidence>
<keyword evidence="7" id="KW-0050">Antiport</keyword>
<gene>
    <name evidence="29" type="ORF">HID58_096134</name>
</gene>
<keyword evidence="6" id="KW-0813">Transport</keyword>
<evidence type="ECO:0000259" key="28">
    <source>
        <dbReference type="PROSITE" id="PS51007"/>
    </source>
</evidence>
<keyword evidence="11 27" id="KW-0349">Heme</keyword>
<evidence type="ECO:0000256" key="5">
    <source>
        <dbReference type="ARBA" id="ARBA00013528"/>
    </source>
</evidence>
<keyword evidence="17" id="KW-0630">Potassium</keyword>
<dbReference type="InterPro" id="IPR002325">
    <property type="entry name" value="Cyt_f"/>
</dbReference>
<comment type="subcellular location">
    <subcellularLocation>
        <location evidence="3">Membrane</location>
        <topology evidence="3">Multi-pass membrane protein</topology>
    </subcellularLocation>
    <subcellularLocation>
        <location evidence="26">Plastid thylakoid membrane</location>
        <topology evidence="26">Single-pass membrane protein</topology>
    </subcellularLocation>
</comment>
<feature type="domain" description="Cytochrome c" evidence="28">
    <location>
        <begin position="173"/>
        <end position="279"/>
    </location>
</feature>
<dbReference type="InterPro" id="IPR024058">
    <property type="entry name" value="Cyt-f_TM"/>
</dbReference>
<evidence type="ECO:0000256" key="17">
    <source>
        <dbReference type="ARBA" id="ARBA00022958"/>
    </source>
</evidence>
<dbReference type="InterPro" id="IPR036826">
    <property type="entry name" value="Cyt_f_lg_dom_sf"/>
</dbReference>
<dbReference type="PROSITE" id="PS51007">
    <property type="entry name" value="CYTC"/>
    <property type="match status" value="1"/>
</dbReference>
<evidence type="ECO:0000256" key="21">
    <source>
        <dbReference type="ARBA" id="ARBA00023065"/>
    </source>
</evidence>
<name>A0ABQ7X3Q0_BRANA</name>
<reference evidence="29 30" key="1">
    <citation type="submission" date="2021-05" db="EMBL/GenBank/DDBJ databases">
        <title>Genome Assembly of Synthetic Allotetraploid Brassica napus Reveals Homoeologous Exchanges between Subgenomes.</title>
        <authorList>
            <person name="Davis J.T."/>
        </authorList>
    </citation>
    <scope>NUCLEOTIDE SEQUENCE [LARGE SCALE GENOMIC DNA]</scope>
    <source>
        <strain evidence="30">cv. Da-Ae</strain>
        <tissue evidence="29">Seedling</tissue>
    </source>
</reference>
<evidence type="ECO:0000256" key="25">
    <source>
        <dbReference type="ARBA" id="ARBA00043980"/>
    </source>
</evidence>
<dbReference type="EMBL" id="JAGKQM010002387">
    <property type="protein sequence ID" value="KAH0849733.1"/>
    <property type="molecule type" value="Genomic_DNA"/>
</dbReference>
<dbReference type="PRINTS" id="PR00610">
    <property type="entry name" value="CYTOCHROMEF"/>
</dbReference>
<comment type="subunit">
    <text evidence="24">The 4 large subunits of the cytochrome b6-f complex are cytochrome b6, subunit IV (17 kDa polypeptide, PetD), cytochrome f and the Rieske protein, while the 4 small subunits are PetG, PetL, PetM and PetN. The complex functions as a dimer.</text>
</comment>
<keyword evidence="19" id="KW-1133">Transmembrane helix</keyword>